<dbReference type="Gene3D" id="3.80.10.10">
    <property type="entry name" value="Ribonuclease Inhibitor"/>
    <property type="match status" value="1"/>
</dbReference>
<dbReference type="PROSITE" id="PS50181">
    <property type="entry name" value="FBOX"/>
    <property type="match status" value="1"/>
</dbReference>
<evidence type="ECO:0000256" key="2">
    <source>
        <dbReference type="SAM" id="SignalP"/>
    </source>
</evidence>
<proteinExistence type="predicted"/>
<dbReference type="AlphaFoldDB" id="A0A0D7BMZ9"/>
<evidence type="ECO:0000313" key="4">
    <source>
        <dbReference type="EMBL" id="KIY71549.1"/>
    </source>
</evidence>
<dbReference type="SUPFAM" id="SSF81383">
    <property type="entry name" value="F-box domain"/>
    <property type="match status" value="1"/>
</dbReference>
<keyword evidence="5" id="KW-1185">Reference proteome</keyword>
<reference evidence="4 5" key="1">
    <citation type="journal article" date="2015" name="Fungal Genet. Biol.">
        <title>Evolution of novel wood decay mechanisms in Agaricales revealed by the genome sequences of Fistulina hepatica and Cylindrobasidium torrendii.</title>
        <authorList>
            <person name="Floudas D."/>
            <person name="Held B.W."/>
            <person name="Riley R."/>
            <person name="Nagy L.G."/>
            <person name="Koehler G."/>
            <person name="Ransdell A.S."/>
            <person name="Younus H."/>
            <person name="Chow J."/>
            <person name="Chiniquy J."/>
            <person name="Lipzen A."/>
            <person name="Tritt A."/>
            <person name="Sun H."/>
            <person name="Haridas S."/>
            <person name="LaButti K."/>
            <person name="Ohm R.A."/>
            <person name="Kues U."/>
            <person name="Blanchette R.A."/>
            <person name="Grigoriev I.V."/>
            <person name="Minto R.E."/>
            <person name="Hibbett D.S."/>
        </authorList>
    </citation>
    <scope>NUCLEOTIDE SEQUENCE [LARGE SCALE GENOMIC DNA]</scope>
    <source>
        <strain evidence="4 5">FP15055 ss-10</strain>
    </source>
</reference>
<protein>
    <recommendedName>
        <fullName evidence="3">F-box domain-containing protein</fullName>
    </recommendedName>
</protein>
<dbReference type="EMBL" id="KN880453">
    <property type="protein sequence ID" value="KIY71549.1"/>
    <property type="molecule type" value="Genomic_DNA"/>
</dbReference>
<accession>A0A0D7BMZ9</accession>
<name>A0A0D7BMZ9_9AGAR</name>
<dbReference type="Pfam" id="PF12937">
    <property type="entry name" value="F-box-like"/>
    <property type="match status" value="1"/>
</dbReference>
<dbReference type="InterPro" id="IPR036047">
    <property type="entry name" value="F-box-like_dom_sf"/>
</dbReference>
<keyword evidence="2" id="KW-0732">Signal</keyword>
<evidence type="ECO:0000313" key="5">
    <source>
        <dbReference type="Proteomes" id="UP000054007"/>
    </source>
</evidence>
<feature type="signal peptide" evidence="2">
    <location>
        <begin position="1"/>
        <end position="26"/>
    </location>
</feature>
<dbReference type="PANTHER" id="PTHR38926:SF5">
    <property type="entry name" value="F-BOX AND LEUCINE-RICH REPEAT PROTEIN 6"/>
    <property type="match status" value="1"/>
</dbReference>
<dbReference type="InterPro" id="IPR032675">
    <property type="entry name" value="LRR_dom_sf"/>
</dbReference>
<dbReference type="Proteomes" id="UP000054007">
    <property type="component" value="Unassembled WGS sequence"/>
</dbReference>
<dbReference type="STRING" id="1314674.A0A0D7BMZ9"/>
<feature type="domain" description="F-box" evidence="3">
    <location>
        <begin position="5"/>
        <end position="55"/>
    </location>
</feature>
<dbReference type="Gene3D" id="1.20.1280.50">
    <property type="match status" value="1"/>
</dbReference>
<feature type="region of interest" description="Disordered" evidence="1">
    <location>
        <begin position="275"/>
        <end position="295"/>
    </location>
</feature>
<dbReference type="OrthoDB" id="3359674at2759"/>
<organism evidence="4 5">
    <name type="scientific">Cylindrobasidium torrendii FP15055 ss-10</name>
    <dbReference type="NCBI Taxonomy" id="1314674"/>
    <lineage>
        <taxon>Eukaryota</taxon>
        <taxon>Fungi</taxon>
        <taxon>Dikarya</taxon>
        <taxon>Basidiomycota</taxon>
        <taxon>Agaricomycotina</taxon>
        <taxon>Agaricomycetes</taxon>
        <taxon>Agaricomycetidae</taxon>
        <taxon>Agaricales</taxon>
        <taxon>Marasmiineae</taxon>
        <taxon>Physalacriaceae</taxon>
        <taxon>Cylindrobasidium</taxon>
    </lineage>
</organism>
<dbReference type="InterPro" id="IPR001810">
    <property type="entry name" value="F-box_dom"/>
</dbReference>
<dbReference type="PANTHER" id="PTHR38926">
    <property type="entry name" value="F-BOX DOMAIN CONTAINING PROTEIN, EXPRESSED"/>
    <property type="match status" value="1"/>
</dbReference>
<sequence>MATAHAAIASLPCELLIEIFIACACADPLSPLILEQVCRQWTEVANTTPHVWQHISLDDWKCSLPMLHMQTDRWLRRSSPLPFDVHIHLFAIDNLLPLLAPFLPYINRWRSISITGAREESVSLRDLHIESLDYLIIGIEADPKQTFATASPLAQGSSSMEVGLTSLPTTNTISNLNFTTISIIEHSVEAQSTPTSLINFLSTCPNLQSFSFMGYIHTEETYQPSLHNVRLPFLRTLCIKNTHLTRALLSAIDAPLLEELCLSLLNVDVDLVPDAPSEDGDSDDEHHDFSLSPSSDLATGMGLRRFLARSHPPIRRLDMNFSDMRTKDFTWVFRRLTELEEFSIVASDMSNTVVRLFATHLPRLKRLELYNCHRFQGDVLVESMRKRAERIERLVVSECDGVTFEHTSRLRMD</sequence>
<evidence type="ECO:0000256" key="1">
    <source>
        <dbReference type="SAM" id="MobiDB-lite"/>
    </source>
</evidence>
<feature type="chain" id="PRO_5002317235" description="F-box domain-containing protein" evidence="2">
    <location>
        <begin position="27"/>
        <end position="413"/>
    </location>
</feature>
<evidence type="ECO:0000259" key="3">
    <source>
        <dbReference type="PROSITE" id="PS50181"/>
    </source>
</evidence>
<dbReference type="SUPFAM" id="SSF52047">
    <property type="entry name" value="RNI-like"/>
    <property type="match status" value="1"/>
</dbReference>
<gene>
    <name evidence="4" type="ORF">CYLTODRAFT_390247</name>
</gene>